<dbReference type="EMBL" id="VJMJ01000137">
    <property type="protein sequence ID" value="KAF0732073.1"/>
    <property type="molecule type" value="Genomic_DNA"/>
</dbReference>
<comment type="subcellular location">
    <subcellularLocation>
        <location evidence="2">Membrane</location>
        <topology evidence="2">Multi-pass membrane protein</topology>
    </subcellularLocation>
</comment>
<keyword evidence="8 13" id="KW-0863">Zinc-finger</keyword>
<keyword evidence="10" id="KW-0862">Zinc</keyword>
<feature type="domain" description="RING-type" evidence="15">
    <location>
        <begin position="206"/>
        <end position="255"/>
    </location>
</feature>
<dbReference type="SMART" id="SM00184">
    <property type="entry name" value="RING"/>
    <property type="match status" value="1"/>
</dbReference>
<keyword evidence="9" id="KW-0833">Ubl conjugation pathway</keyword>
<evidence type="ECO:0000256" key="7">
    <source>
        <dbReference type="ARBA" id="ARBA00022723"/>
    </source>
</evidence>
<feature type="region of interest" description="Disordered" evidence="14">
    <location>
        <begin position="153"/>
        <end position="190"/>
    </location>
</feature>
<evidence type="ECO:0000256" key="2">
    <source>
        <dbReference type="ARBA" id="ARBA00004141"/>
    </source>
</evidence>
<keyword evidence="12" id="KW-0472">Membrane</keyword>
<comment type="caution">
    <text evidence="16">The sequence shown here is derived from an EMBL/GenBank/DDBJ whole genome shotgun (WGS) entry which is preliminary data.</text>
</comment>
<evidence type="ECO:0000256" key="9">
    <source>
        <dbReference type="ARBA" id="ARBA00022786"/>
    </source>
</evidence>
<evidence type="ECO:0000256" key="8">
    <source>
        <dbReference type="ARBA" id="ARBA00022771"/>
    </source>
</evidence>
<dbReference type="Gene3D" id="3.30.40.10">
    <property type="entry name" value="Zinc/RING finger domain, C3HC4 (zinc finger)"/>
    <property type="match status" value="1"/>
</dbReference>
<sequence>MSIDNARGLLECLSVQITKAVVSTIRLPTTYTLEVANTLTGTTVVVTKTDRDFKAFTDDLRRALRPGHACSSLCPWFYVAIRQKIPKRQLFFPSRRRSVVATHVKQYKELLDAVVAFVQLPQNWSCTVAVSHIPAVYLTFLLGNEKDVDPNMLASSKTRRSSIAGPRLSGQTRSESPSSPSSSWSSGSSGRLRTLNRKLSSEDSDCTVCSQPLVDVASEQDLDGFGGLSLLQCGHVFHDECILDALNKQLVCPTCGTPCQ</sequence>
<dbReference type="InterPro" id="IPR001841">
    <property type="entry name" value="Znf_RING"/>
</dbReference>
<evidence type="ECO:0000256" key="6">
    <source>
        <dbReference type="ARBA" id="ARBA00022692"/>
    </source>
</evidence>
<dbReference type="OrthoDB" id="20507at2759"/>
<dbReference type="GO" id="GO:0061630">
    <property type="term" value="F:ubiquitin protein ligase activity"/>
    <property type="evidence" value="ECO:0007669"/>
    <property type="project" value="UniProtKB-EC"/>
</dbReference>
<feature type="compositionally biased region" description="Low complexity" evidence="14">
    <location>
        <begin position="174"/>
        <end position="190"/>
    </location>
</feature>
<dbReference type="SUPFAM" id="SSF57850">
    <property type="entry name" value="RING/U-box"/>
    <property type="match status" value="1"/>
</dbReference>
<protein>
    <recommendedName>
        <fullName evidence="4">RING-type E3 ubiquitin transferase</fullName>
        <ecNumber evidence="4">2.3.2.27</ecNumber>
    </recommendedName>
</protein>
<accession>A0A6G0WX42</accession>
<keyword evidence="5" id="KW-0808">Transferase</keyword>
<comment type="catalytic activity">
    <reaction evidence="1">
        <text>S-ubiquitinyl-[E2 ubiquitin-conjugating enzyme]-L-cysteine + [acceptor protein]-L-lysine = [E2 ubiquitin-conjugating enzyme]-L-cysteine + N(6)-ubiquitinyl-[acceptor protein]-L-lysine.</text>
        <dbReference type="EC" id="2.3.2.27"/>
    </reaction>
</comment>
<keyword evidence="11" id="KW-1133">Transmembrane helix</keyword>
<evidence type="ECO:0000256" key="5">
    <source>
        <dbReference type="ARBA" id="ARBA00022679"/>
    </source>
</evidence>
<keyword evidence="17" id="KW-1185">Reference proteome</keyword>
<evidence type="ECO:0000256" key="10">
    <source>
        <dbReference type="ARBA" id="ARBA00022833"/>
    </source>
</evidence>
<keyword evidence="7" id="KW-0479">Metal-binding</keyword>
<dbReference type="GO" id="GO:0016567">
    <property type="term" value="P:protein ubiquitination"/>
    <property type="evidence" value="ECO:0007669"/>
    <property type="project" value="TreeGrafter"/>
</dbReference>
<reference evidence="16 17" key="1">
    <citation type="submission" date="2019-07" db="EMBL/GenBank/DDBJ databases">
        <title>Genomics analysis of Aphanomyces spp. identifies a new class of oomycete effector associated with host adaptation.</title>
        <authorList>
            <person name="Gaulin E."/>
        </authorList>
    </citation>
    <scope>NUCLEOTIDE SEQUENCE [LARGE SCALE GENOMIC DNA]</scope>
    <source>
        <strain evidence="16 17">ATCC 201684</strain>
    </source>
</reference>
<dbReference type="GO" id="GO:0006511">
    <property type="term" value="P:ubiquitin-dependent protein catabolic process"/>
    <property type="evidence" value="ECO:0007669"/>
    <property type="project" value="TreeGrafter"/>
</dbReference>
<dbReference type="EC" id="2.3.2.27" evidence="4"/>
<organism evidence="16 17">
    <name type="scientific">Aphanomyces euteiches</name>
    <dbReference type="NCBI Taxonomy" id="100861"/>
    <lineage>
        <taxon>Eukaryota</taxon>
        <taxon>Sar</taxon>
        <taxon>Stramenopiles</taxon>
        <taxon>Oomycota</taxon>
        <taxon>Saprolegniomycetes</taxon>
        <taxon>Saprolegniales</taxon>
        <taxon>Verrucalvaceae</taxon>
        <taxon>Aphanomyces</taxon>
    </lineage>
</organism>
<name>A0A6G0WX42_9STRA</name>
<keyword evidence="6" id="KW-0812">Transmembrane</keyword>
<evidence type="ECO:0000256" key="1">
    <source>
        <dbReference type="ARBA" id="ARBA00000900"/>
    </source>
</evidence>
<evidence type="ECO:0000256" key="11">
    <source>
        <dbReference type="ARBA" id="ARBA00022989"/>
    </source>
</evidence>
<dbReference type="Proteomes" id="UP000481153">
    <property type="component" value="Unassembled WGS sequence"/>
</dbReference>
<evidence type="ECO:0000256" key="3">
    <source>
        <dbReference type="ARBA" id="ARBA00004906"/>
    </source>
</evidence>
<proteinExistence type="predicted"/>
<evidence type="ECO:0000259" key="15">
    <source>
        <dbReference type="PROSITE" id="PS50089"/>
    </source>
</evidence>
<comment type="pathway">
    <text evidence="3">Protein modification; protein ubiquitination.</text>
</comment>
<evidence type="ECO:0000313" key="17">
    <source>
        <dbReference type="Proteomes" id="UP000481153"/>
    </source>
</evidence>
<dbReference type="AlphaFoldDB" id="A0A6G0WX42"/>
<gene>
    <name evidence="16" type="ORF">Ae201684_010726</name>
</gene>
<evidence type="ECO:0000256" key="12">
    <source>
        <dbReference type="ARBA" id="ARBA00023136"/>
    </source>
</evidence>
<dbReference type="PANTHER" id="PTHR45977">
    <property type="entry name" value="TARGET OF ERK KINASE MPK-1"/>
    <property type="match status" value="1"/>
</dbReference>
<dbReference type="GO" id="GO:0016020">
    <property type="term" value="C:membrane"/>
    <property type="evidence" value="ECO:0007669"/>
    <property type="project" value="UniProtKB-SubCell"/>
</dbReference>
<dbReference type="PANTHER" id="PTHR45977:SF4">
    <property type="entry name" value="RING-TYPE DOMAIN-CONTAINING PROTEIN"/>
    <property type="match status" value="1"/>
</dbReference>
<evidence type="ECO:0000313" key="16">
    <source>
        <dbReference type="EMBL" id="KAF0732073.1"/>
    </source>
</evidence>
<dbReference type="GO" id="GO:0008270">
    <property type="term" value="F:zinc ion binding"/>
    <property type="evidence" value="ECO:0007669"/>
    <property type="project" value="UniProtKB-KW"/>
</dbReference>
<dbReference type="Pfam" id="PF12678">
    <property type="entry name" value="zf-rbx1"/>
    <property type="match status" value="1"/>
</dbReference>
<dbReference type="InterPro" id="IPR013083">
    <property type="entry name" value="Znf_RING/FYVE/PHD"/>
</dbReference>
<dbReference type="VEuPathDB" id="FungiDB:AeMF1_001049"/>
<dbReference type="InterPro" id="IPR024766">
    <property type="entry name" value="Znf_RING_H2"/>
</dbReference>
<evidence type="ECO:0000256" key="14">
    <source>
        <dbReference type="SAM" id="MobiDB-lite"/>
    </source>
</evidence>
<evidence type="ECO:0000256" key="13">
    <source>
        <dbReference type="PROSITE-ProRule" id="PRU00175"/>
    </source>
</evidence>
<evidence type="ECO:0000256" key="4">
    <source>
        <dbReference type="ARBA" id="ARBA00012483"/>
    </source>
</evidence>
<dbReference type="PROSITE" id="PS50089">
    <property type="entry name" value="ZF_RING_2"/>
    <property type="match status" value="1"/>
</dbReference>